<protein>
    <recommendedName>
        <fullName evidence="1">Glycosyl hydrolase family 32 C-terminal domain-containing protein</fullName>
    </recommendedName>
</protein>
<dbReference type="EMBL" id="VUNG01000041">
    <property type="protein sequence ID" value="MST85525.1"/>
    <property type="molecule type" value="Genomic_DNA"/>
</dbReference>
<evidence type="ECO:0000313" key="3">
    <source>
        <dbReference type="Proteomes" id="UP000438914"/>
    </source>
</evidence>
<organism evidence="2 3">
    <name type="scientific">Hallella mizrahii</name>
    <dbReference type="NCBI Taxonomy" id="2606637"/>
    <lineage>
        <taxon>Bacteria</taxon>
        <taxon>Pseudomonadati</taxon>
        <taxon>Bacteroidota</taxon>
        <taxon>Bacteroidia</taxon>
        <taxon>Bacteroidales</taxon>
        <taxon>Prevotellaceae</taxon>
        <taxon>Hallella</taxon>
    </lineage>
</organism>
<dbReference type="Pfam" id="PF08244">
    <property type="entry name" value="Glyco_hydro_32C"/>
    <property type="match status" value="1"/>
</dbReference>
<dbReference type="Proteomes" id="UP000438914">
    <property type="component" value="Unassembled WGS sequence"/>
</dbReference>
<gene>
    <name evidence="2" type="ORF">FYJ73_12755</name>
</gene>
<reference evidence="2 3" key="1">
    <citation type="submission" date="2019-08" db="EMBL/GenBank/DDBJ databases">
        <title>In-depth cultivation of the pig gut microbiome towards novel bacterial diversity and tailored functional studies.</title>
        <authorList>
            <person name="Wylensek D."/>
            <person name="Hitch T.C.A."/>
            <person name="Clavel T."/>
        </authorList>
    </citation>
    <scope>NUCLEOTIDE SEQUENCE [LARGE SCALE GENOMIC DNA]</scope>
    <source>
        <strain evidence="2 3">LKV-178-WT-2A</strain>
    </source>
</reference>
<dbReference type="InterPro" id="IPR013320">
    <property type="entry name" value="ConA-like_dom_sf"/>
</dbReference>
<evidence type="ECO:0000259" key="1">
    <source>
        <dbReference type="Pfam" id="PF08244"/>
    </source>
</evidence>
<proteinExistence type="predicted"/>
<evidence type="ECO:0000313" key="2">
    <source>
        <dbReference type="EMBL" id="MST85525.1"/>
    </source>
</evidence>
<dbReference type="Gene3D" id="2.60.120.560">
    <property type="entry name" value="Exo-inulinase, domain 1"/>
    <property type="match status" value="1"/>
</dbReference>
<dbReference type="GO" id="GO:0005975">
    <property type="term" value="P:carbohydrate metabolic process"/>
    <property type="evidence" value="ECO:0007669"/>
    <property type="project" value="UniProtKB-ARBA"/>
</dbReference>
<dbReference type="GO" id="GO:0004553">
    <property type="term" value="F:hydrolase activity, hydrolyzing O-glycosyl compounds"/>
    <property type="evidence" value="ECO:0007669"/>
    <property type="project" value="UniProtKB-ARBA"/>
</dbReference>
<comment type="caution">
    <text evidence="2">The sequence shown here is derived from an EMBL/GenBank/DDBJ whole genome shotgun (WGS) entry which is preliminary data.</text>
</comment>
<dbReference type="SUPFAM" id="SSF49899">
    <property type="entry name" value="Concanavalin A-like lectins/glucanases"/>
    <property type="match status" value="1"/>
</dbReference>
<keyword evidence="3" id="KW-1185">Reference proteome</keyword>
<sequence length="72" mass="7895">MPQSTSLATSTVRTIVDKCSIEIFVDGGRIAITNLVFSTQPYNNIKLYSKGYTPKSHISRLVNSKCSKEAGK</sequence>
<feature type="domain" description="Glycosyl hydrolase family 32 C-terminal" evidence="1">
    <location>
        <begin position="10"/>
        <end position="53"/>
    </location>
</feature>
<name>A0A7K0KJ70_9BACT</name>
<accession>A0A7K0KJ70</accession>
<dbReference type="InterPro" id="IPR013189">
    <property type="entry name" value="Glyco_hydro_32_C"/>
</dbReference>
<dbReference type="AlphaFoldDB" id="A0A7K0KJ70"/>